<sequence>MVDWHSPAELARDADAFSKLIHSLLGLYIWEFVTSLDFDIAFITRKRVFRWPLTFYFLGRYCLLAALIGMYTCAQAVSRKINCQGLYTFNQCMGNLAIGLASVNLSLRTMAVWGQRWYIVVPLTAIILGHWSLLLHGILLTAAWVPEAGCVITSTDSRILSVTFIYSMSLDLLVLILTGWKLAHPSSSGKSKLVDMIFTDGLVYFIIAFLANLIATIFMTLNLNAVMSIIANVPAAIASTIVASRVVRRLANFSNDSAEMFATTTTGSSFAFRPSQRSAMQPNVSLGKQQPSGVHVQMNSFSAADPMAIQYDAAGRIVKEDHYDPEAQIISDEFKRPPY</sequence>
<accession>A0ACB8S084</accession>
<reference evidence="1" key="2">
    <citation type="journal article" date="2022" name="New Phytol.">
        <title>Evolutionary transition to the ectomycorrhizal habit in the genomes of a hyperdiverse lineage of mushroom-forming fungi.</title>
        <authorList>
            <person name="Looney B."/>
            <person name="Miyauchi S."/>
            <person name="Morin E."/>
            <person name="Drula E."/>
            <person name="Courty P.E."/>
            <person name="Kohler A."/>
            <person name="Kuo A."/>
            <person name="LaButti K."/>
            <person name="Pangilinan J."/>
            <person name="Lipzen A."/>
            <person name="Riley R."/>
            <person name="Andreopoulos W."/>
            <person name="He G."/>
            <person name="Johnson J."/>
            <person name="Nolan M."/>
            <person name="Tritt A."/>
            <person name="Barry K.W."/>
            <person name="Grigoriev I.V."/>
            <person name="Nagy L.G."/>
            <person name="Hibbett D."/>
            <person name="Henrissat B."/>
            <person name="Matheny P.B."/>
            <person name="Labbe J."/>
            <person name="Martin F.M."/>
        </authorList>
    </citation>
    <scope>NUCLEOTIDE SEQUENCE</scope>
    <source>
        <strain evidence="1">FP105234-sp</strain>
    </source>
</reference>
<name>A0ACB8S084_9AGAM</name>
<evidence type="ECO:0000313" key="2">
    <source>
        <dbReference type="Proteomes" id="UP000814033"/>
    </source>
</evidence>
<organism evidence="1 2">
    <name type="scientific">Auriscalpium vulgare</name>
    <dbReference type="NCBI Taxonomy" id="40419"/>
    <lineage>
        <taxon>Eukaryota</taxon>
        <taxon>Fungi</taxon>
        <taxon>Dikarya</taxon>
        <taxon>Basidiomycota</taxon>
        <taxon>Agaricomycotina</taxon>
        <taxon>Agaricomycetes</taxon>
        <taxon>Russulales</taxon>
        <taxon>Auriscalpiaceae</taxon>
        <taxon>Auriscalpium</taxon>
    </lineage>
</organism>
<protein>
    <submittedName>
        <fullName evidence="1">Uncharacterized protein</fullName>
    </submittedName>
</protein>
<reference evidence="1" key="1">
    <citation type="submission" date="2021-02" db="EMBL/GenBank/DDBJ databases">
        <authorList>
            <consortium name="DOE Joint Genome Institute"/>
            <person name="Ahrendt S."/>
            <person name="Looney B.P."/>
            <person name="Miyauchi S."/>
            <person name="Morin E."/>
            <person name="Drula E."/>
            <person name="Courty P.E."/>
            <person name="Chicoki N."/>
            <person name="Fauchery L."/>
            <person name="Kohler A."/>
            <person name="Kuo A."/>
            <person name="Labutti K."/>
            <person name="Pangilinan J."/>
            <person name="Lipzen A."/>
            <person name="Riley R."/>
            <person name="Andreopoulos W."/>
            <person name="He G."/>
            <person name="Johnson J."/>
            <person name="Barry K.W."/>
            <person name="Grigoriev I.V."/>
            <person name="Nagy L."/>
            <person name="Hibbett D."/>
            <person name="Henrissat B."/>
            <person name="Matheny P.B."/>
            <person name="Labbe J."/>
            <person name="Martin F."/>
        </authorList>
    </citation>
    <scope>NUCLEOTIDE SEQUENCE</scope>
    <source>
        <strain evidence="1">FP105234-sp</strain>
    </source>
</reference>
<dbReference type="EMBL" id="MU275876">
    <property type="protein sequence ID" value="KAI0049223.1"/>
    <property type="molecule type" value="Genomic_DNA"/>
</dbReference>
<comment type="caution">
    <text evidence="1">The sequence shown here is derived from an EMBL/GenBank/DDBJ whole genome shotgun (WGS) entry which is preliminary data.</text>
</comment>
<keyword evidence="2" id="KW-1185">Reference proteome</keyword>
<dbReference type="Proteomes" id="UP000814033">
    <property type="component" value="Unassembled WGS sequence"/>
</dbReference>
<proteinExistence type="predicted"/>
<gene>
    <name evidence="1" type="ORF">FA95DRAFT_1651004</name>
</gene>
<evidence type="ECO:0000313" key="1">
    <source>
        <dbReference type="EMBL" id="KAI0049223.1"/>
    </source>
</evidence>